<organism evidence="1 2">
    <name type="scientific">Papaver somniferum</name>
    <name type="common">Opium poppy</name>
    <dbReference type="NCBI Taxonomy" id="3469"/>
    <lineage>
        <taxon>Eukaryota</taxon>
        <taxon>Viridiplantae</taxon>
        <taxon>Streptophyta</taxon>
        <taxon>Embryophyta</taxon>
        <taxon>Tracheophyta</taxon>
        <taxon>Spermatophyta</taxon>
        <taxon>Magnoliopsida</taxon>
        <taxon>Ranunculales</taxon>
        <taxon>Papaveraceae</taxon>
        <taxon>Papaveroideae</taxon>
        <taxon>Papaver</taxon>
    </lineage>
</organism>
<dbReference type="Proteomes" id="UP000316621">
    <property type="component" value="Chromosome 6"/>
</dbReference>
<accession>A0A4Y7JZD4</accession>
<dbReference type="EMBL" id="CM010720">
    <property type="protein sequence ID" value="RZC66037.1"/>
    <property type="molecule type" value="Genomic_DNA"/>
</dbReference>
<dbReference type="Gramene" id="RZC66037">
    <property type="protein sequence ID" value="RZC66037"/>
    <property type="gene ID" value="C5167_009730"/>
</dbReference>
<evidence type="ECO:0000313" key="1">
    <source>
        <dbReference type="EMBL" id="RZC66037.1"/>
    </source>
</evidence>
<proteinExistence type="predicted"/>
<reference evidence="1 2" key="1">
    <citation type="journal article" date="2018" name="Science">
        <title>The opium poppy genome and morphinan production.</title>
        <authorList>
            <person name="Guo L."/>
            <person name="Winzer T."/>
            <person name="Yang X."/>
            <person name="Li Y."/>
            <person name="Ning Z."/>
            <person name="He Z."/>
            <person name="Teodor R."/>
            <person name="Lu Y."/>
            <person name="Bowser T.A."/>
            <person name="Graham I.A."/>
            <person name="Ye K."/>
        </authorList>
    </citation>
    <scope>NUCLEOTIDE SEQUENCE [LARGE SCALE GENOMIC DNA]</scope>
    <source>
        <strain evidence="2">cv. HN1</strain>
        <tissue evidence="1">Leaves</tissue>
    </source>
</reference>
<protein>
    <submittedName>
        <fullName evidence="1">Uncharacterized protein</fullName>
    </submittedName>
</protein>
<sequence length="71" mass="8284">MVTFLVDRLIVYSEFALVRMQSTKNLFLHEFIFGWKYQVRTLYKQLISKVIASPLSASFSTSSSVWFVLTL</sequence>
<dbReference type="AlphaFoldDB" id="A0A4Y7JZD4"/>
<keyword evidence="2" id="KW-1185">Reference proteome</keyword>
<gene>
    <name evidence="1" type="ORF">C5167_009730</name>
</gene>
<name>A0A4Y7JZD4_PAPSO</name>
<evidence type="ECO:0000313" key="2">
    <source>
        <dbReference type="Proteomes" id="UP000316621"/>
    </source>
</evidence>